<dbReference type="Proteomes" id="UP001274830">
    <property type="component" value="Unassembled WGS sequence"/>
</dbReference>
<proteinExistence type="predicted"/>
<evidence type="ECO:0000313" key="1">
    <source>
        <dbReference type="EMBL" id="KAK3675960.1"/>
    </source>
</evidence>
<dbReference type="AlphaFoldDB" id="A0AAE0WQC5"/>
<comment type="caution">
    <text evidence="1">The sequence shown here is derived from an EMBL/GenBank/DDBJ whole genome shotgun (WGS) entry which is preliminary data.</text>
</comment>
<reference evidence="1" key="1">
    <citation type="submission" date="2023-07" db="EMBL/GenBank/DDBJ databases">
        <title>Black Yeasts Isolated from many extreme environments.</title>
        <authorList>
            <person name="Coleine C."/>
            <person name="Stajich J.E."/>
            <person name="Selbmann L."/>
        </authorList>
    </citation>
    <scope>NUCLEOTIDE SEQUENCE</scope>
    <source>
        <strain evidence="1">CCFEE 5485</strain>
    </source>
</reference>
<accession>A0AAE0WQC5</accession>
<protein>
    <submittedName>
        <fullName evidence="1">Uncharacterized protein</fullName>
    </submittedName>
</protein>
<keyword evidence="2" id="KW-1185">Reference proteome</keyword>
<dbReference type="EMBL" id="JAUTXT010000012">
    <property type="protein sequence ID" value="KAK3675960.1"/>
    <property type="molecule type" value="Genomic_DNA"/>
</dbReference>
<gene>
    <name evidence="1" type="ORF">LTR78_004152</name>
</gene>
<organism evidence="1 2">
    <name type="scientific">Recurvomyces mirabilis</name>
    <dbReference type="NCBI Taxonomy" id="574656"/>
    <lineage>
        <taxon>Eukaryota</taxon>
        <taxon>Fungi</taxon>
        <taxon>Dikarya</taxon>
        <taxon>Ascomycota</taxon>
        <taxon>Pezizomycotina</taxon>
        <taxon>Dothideomycetes</taxon>
        <taxon>Dothideomycetidae</taxon>
        <taxon>Mycosphaerellales</taxon>
        <taxon>Teratosphaeriaceae</taxon>
        <taxon>Recurvomyces</taxon>
    </lineage>
</organism>
<name>A0AAE0WQC5_9PEZI</name>
<evidence type="ECO:0000313" key="2">
    <source>
        <dbReference type="Proteomes" id="UP001274830"/>
    </source>
</evidence>
<sequence>MAITVRQLFLLPLELRSMIYNQLIYTEGDTKTSRVVCGGTLITLLQFVRHHEVLWDDLKEYCLDNLTVRISGEPELRALLDLASKQTLRSIKTVHYDLTKWLSGLQDSDLEDDNIIDPLRYLPNLTYVTIQINATTPRQVDTIGRWSEKLIPYPTRPAQYTCPHLQSLEIQSTIRDAAGHATVALLAESHPSVQAAFRRALSAGASIALSPSASGEMTLHQAVLENHIMTLNNETVRKIYEARGTRWQ</sequence>